<keyword evidence="3 7" id="KW-0479">Metal-binding</keyword>
<accession>A0A3P2ABB5</accession>
<evidence type="ECO:0000256" key="7">
    <source>
        <dbReference type="PIRSR" id="PIRSR601519-1"/>
    </source>
</evidence>
<dbReference type="RefSeq" id="WP_125238715.1">
    <property type="nucleotide sequence ID" value="NZ_RQYF01000012.1"/>
</dbReference>
<dbReference type="InterPro" id="IPR041719">
    <property type="entry name" value="Ferritin_prok"/>
</dbReference>
<dbReference type="GO" id="GO:0005829">
    <property type="term" value="C:cytosol"/>
    <property type="evidence" value="ECO:0007669"/>
    <property type="project" value="TreeGrafter"/>
</dbReference>
<keyword evidence="4" id="KW-0560">Oxidoreductase</keyword>
<protein>
    <recommendedName>
        <fullName evidence="8">Ferritin</fullName>
        <ecNumber evidence="8">1.16.3.2</ecNumber>
    </recommendedName>
</protein>
<keyword evidence="11" id="KW-1185">Reference proteome</keyword>
<dbReference type="FunFam" id="1.20.1260.10:FF:000001">
    <property type="entry name" value="Non-heme ferritin"/>
    <property type="match status" value="1"/>
</dbReference>
<evidence type="ECO:0000313" key="11">
    <source>
        <dbReference type="Proteomes" id="UP000279562"/>
    </source>
</evidence>
<dbReference type="SUPFAM" id="SSF47240">
    <property type="entry name" value="Ferritin-like"/>
    <property type="match status" value="1"/>
</dbReference>
<dbReference type="CDD" id="cd01055">
    <property type="entry name" value="Nonheme_Ferritin"/>
    <property type="match status" value="1"/>
</dbReference>
<dbReference type="PANTHER" id="PTHR11431:SF127">
    <property type="entry name" value="BACTERIAL NON-HEME FERRITIN"/>
    <property type="match status" value="1"/>
</dbReference>
<dbReference type="InterPro" id="IPR009078">
    <property type="entry name" value="Ferritin-like_SF"/>
</dbReference>
<comment type="function">
    <text evidence="8">Iron-storage protein.</text>
</comment>
<comment type="function">
    <text evidence="6">May alleviate iron toxicity in the presence of oxygen.</text>
</comment>
<dbReference type="InterPro" id="IPR001519">
    <property type="entry name" value="Ferritin"/>
</dbReference>
<keyword evidence="2 8" id="KW-0409">Iron storage</keyword>
<dbReference type="InterPro" id="IPR008331">
    <property type="entry name" value="Ferritin_DPS_dom"/>
</dbReference>
<dbReference type="Proteomes" id="UP000279562">
    <property type="component" value="Unassembled WGS sequence"/>
</dbReference>
<keyword evidence="8" id="KW-0963">Cytoplasm</keyword>
<comment type="similarity">
    <text evidence="1 8">Belongs to the ferritin family. Prokaryotic subfamily.</text>
</comment>
<evidence type="ECO:0000259" key="9">
    <source>
        <dbReference type="PROSITE" id="PS50905"/>
    </source>
</evidence>
<dbReference type="InterPro" id="IPR009040">
    <property type="entry name" value="Ferritin-like_diiron"/>
</dbReference>
<dbReference type="GO" id="GO:0008199">
    <property type="term" value="F:ferric iron binding"/>
    <property type="evidence" value="ECO:0007669"/>
    <property type="project" value="InterPro"/>
</dbReference>
<gene>
    <name evidence="10" type="ORF">EII33_04670</name>
</gene>
<proteinExistence type="inferred from homology"/>
<dbReference type="GO" id="GO:0008198">
    <property type="term" value="F:ferrous iron binding"/>
    <property type="evidence" value="ECO:0007669"/>
    <property type="project" value="TreeGrafter"/>
</dbReference>
<comment type="caution">
    <text evidence="10">The sequence shown here is derived from an EMBL/GenBank/DDBJ whole genome shotgun (WGS) entry which is preliminary data.</text>
</comment>
<dbReference type="Gene3D" id="1.20.1260.10">
    <property type="match status" value="1"/>
</dbReference>
<keyword evidence="5 7" id="KW-0408">Iron</keyword>
<organism evidence="10 11">
    <name type="scientific">Prevotella heparinolytica</name>
    <dbReference type="NCBI Taxonomy" id="28113"/>
    <lineage>
        <taxon>Bacteria</taxon>
        <taxon>Pseudomonadati</taxon>
        <taxon>Bacteroidota</taxon>
        <taxon>Bacteroidia</taxon>
        <taxon>Bacteroidales</taxon>
        <taxon>Bacteroidaceae</taxon>
        <taxon>Bacteroides</taxon>
    </lineage>
</organism>
<dbReference type="Pfam" id="PF00210">
    <property type="entry name" value="Ferritin"/>
    <property type="match status" value="1"/>
</dbReference>
<dbReference type="EC" id="1.16.3.2" evidence="8"/>
<dbReference type="GO" id="GO:0004322">
    <property type="term" value="F:ferroxidase activity"/>
    <property type="evidence" value="ECO:0007669"/>
    <property type="project" value="TreeGrafter"/>
</dbReference>
<dbReference type="GO" id="GO:0006826">
    <property type="term" value="P:iron ion transport"/>
    <property type="evidence" value="ECO:0007669"/>
    <property type="project" value="InterPro"/>
</dbReference>
<sequence length="160" mass="17999">MITEKLQKAINGQITAELWSSNLYLAMSFYMEKEGYCGMASWLRKQSSEEKAHACEMASYIIKRGGAAKLDKVDVVPNDFGTPLEVFEQVYEHECRISKLIDELVDVAATEKDKATQDFLWGFIREQVEEEATTAGIVDMIKKAGDAGIFFVDAKLGERK</sequence>
<feature type="binding site" evidence="7">
    <location>
        <position position="94"/>
    </location>
    <ligand>
        <name>Fe cation</name>
        <dbReference type="ChEBI" id="CHEBI:24875"/>
        <label>1</label>
    </ligand>
</feature>
<feature type="binding site" evidence="7">
    <location>
        <position position="53"/>
    </location>
    <ligand>
        <name>Fe cation</name>
        <dbReference type="ChEBI" id="CHEBI:24875"/>
        <label>1</label>
    </ligand>
</feature>
<evidence type="ECO:0000256" key="8">
    <source>
        <dbReference type="RuleBase" id="RU361145"/>
    </source>
</evidence>
<comment type="catalytic activity">
    <reaction evidence="8">
        <text>4 Fe(2+) + O2 + 6 H2O = 4 iron(III) oxide-hydroxide + 12 H(+)</text>
        <dbReference type="Rhea" id="RHEA:11972"/>
        <dbReference type="ChEBI" id="CHEBI:15377"/>
        <dbReference type="ChEBI" id="CHEBI:15378"/>
        <dbReference type="ChEBI" id="CHEBI:15379"/>
        <dbReference type="ChEBI" id="CHEBI:29033"/>
        <dbReference type="ChEBI" id="CHEBI:78619"/>
        <dbReference type="EC" id="1.16.3.2"/>
    </reaction>
</comment>
<evidence type="ECO:0000256" key="1">
    <source>
        <dbReference type="ARBA" id="ARBA00006950"/>
    </source>
</evidence>
<dbReference type="EMBL" id="RQYF01000012">
    <property type="protein sequence ID" value="RRD92298.1"/>
    <property type="molecule type" value="Genomic_DNA"/>
</dbReference>
<feature type="domain" description="Ferritin-like diiron" evidence="9">
    <location>
        <begin position="1"/>
        <end position="145"/>
    </location>
</feature>
<feature type="binding site" evidence="7">
    <location>
        <position position="50"/>
    </location>
    <ligand>
        <name>Fe cation</name>
        <dbReference type="ChEBI" id="CHEBI:24875"/>
        <label>1</label>
    </ligand>
</feature>
<dbReference type="AlphaFoldDB" id="A0A3P2ABB5"/>
<evidence type="ECO:0000256" key="5">
    <source>
        <dbReference type="ARBA" id="ARBA00023004"/>
    </source>
</evidence>
<dbReference type="InterPro" id="IPR012347">
    <property type="entry name" value="Ferritin-like"/>
</dbReference>
<dbReference type="PANTHER" id="PTHR11431">
    <property type="entry name" value="FERRITIN"/>
    <property type="match status" value="1"/>
</dbReference>
<feature type="binding site" evidence="7">
    <location>
        <position position="17"/>
    </location>
    <ligand>
        <name>Fe cation</name>
        <dbReference type="ChEBI" id="CHEBI:24875"/>
        <label>1</label>
    </ligand>
</feature>
<evidence type="ECO:0000256" key="3">
    <source>
        <dbReference type="ARBA" id="ARBA00022723"/>
    </source>
</evidence>
<evidence type="ECO:0000256" key="2">
    <source>
        <dbReference type="ARBA" id="ARBA00022434"/>
    </source>
</evidence>
<dbReference type="GO" id="GO:0042802">
    <property type="term" value="F:identical protein binding"/>
    <property type="evidence" value="ECO:0007669"/>
    <property type="project" value="UniProtKB-ARBA"/>
</dbReference>
<evidence type="ECO:0000313" key="10">
    <source>
        <dbReference type="EMBL" id="RRD92298.1"/>
    </source>
</evidence>
<comment type="subcellular location">
    <subcellularLocation>
        <location evidence="8">Cytoplasm</location>
    </subcellularLocation>
</comment>
<evidence type="ECO:0000256" key="4">
    <source>
        <dbReference type="ARBA" id="ARBA00023002"/>
    </source>
</evidence>
<reference evidence="10 11" key="1">
    <citation type="submission" date="2018-11" db="EMBL/GenBank/DDBJ databases">
        <title>Genomes From Bacteria Associated with the Canine Oral Cavity: a Test Case for Automated Genome-Based Taxonomic Assignment.</title>
        <authorList>
            <person name="Coil D.A."/>
            <person name="Jospin G."/>
            <person name="Darling A.E."/>
            <person name="Wallis C."/>
            <person name="Davis I.J."/>
            <person name="Harris S."/>
            <person name="Eisen J.A."/>
            <person name="Holcombe L.J."/>
            <person name="O'Flynn C."/>
        </authorList>
    </citation>
    <scope>NUCLEOTIDE SEQUENCE [LARGE SCALE GENOMIC DNA]</scope>
    <source>
        <strain evidence="10 11">OH1047_COT-310</strain>
    </source>
</reference>
<name>A0A3P2ABB5_9BACE</name>
<dbReference type="GO" id="GO:0006879">
    <property type="term" value="P:intracellular iron ion homeostasis"/>
    <property type="evidence" value="ECO:0007669"/>
    <property type="project" value="UniProtKB-KW"/>
</dbReference>
<evidence type="ECO:0000256" key="6">
    <source>
        <dbReference type="ARBA" id="ARBA00054546"/>
    </source>
</evidence>
<dbReference type="PROSITE" id="PS50905">
    <property type="entry name" value="FERRITIN_LIKE"/>
    <property type="match status" value="1"/>
</dbReference>
<feature type="binding site" evidence="7">
    <location>
        <position position="127"/>
    </location>
    <ligand>
        <name>Fe cation</name>
        <dbReference type="ChEBI" id="CHEBI:24875"/>
        <label>1</label>
    </ligand>
</feature>